<feature type="compositionally biased region" description="Basic and acidic residues" evidence="1">
    <location>
        <begin position="1"/>
        <end position="14"/>
    </location>
</feature>
<dbReference type="EMBL" id="LAVV01007904">
    <property type="protein sequence ID" value="KNZ54376.1"/>
    <property type="molecule type" value="Genomic_DNA"/>
</dbReference>
<accession>A0A0L6V0V1</accession>
<name>A0A0L6V0V1_9BASI</name>
<feature type="region of interest" description="Disordered" evidence="1">
    <location>
        <begin position="1"/>
        <end position="33"/>
    </location>
</feature>
<comment type="caution">
    <text evidence="2">The sequence shown here is derived from an EMBL/GenBank/DDBJ whole genome shotgun (WGS) entry which is preliminary data.</text>
</comment>
<evidence type="ECO:0000313" key="3">
    <source>
        <dbReference type="Proteomes" id="UP000037035"/>
    </source>
</evidence>
<dbReference type="Proteomes" id="UP000037035">
    <property type="component" value="Unassembled WGS sequence"/>
</dbReference>
<reference evidence="2 3" key="1">
    <citation type="submission" date="2015-08" db="EMBL/GenBank/DDBJ databases">
        <title>Next Generation Sequencing and Analysis of the Genome of Puccinia sorghi L Schw, the Causal Agent of Maize Common Rust.</title>
        <authorList>
            <person name="Rochi L."/>
            <person name="Burguener G."/>
            <person name="Darino M."/>
            <person name="Turjanski A."/>
            <person name="Kreff E."/>
            <person name="Dieguez M.J."/>
            <person name="Sacco F."/>
        </authorList>
    </citation>
    <scope>NUCLEOTIDE SEQUENCE [LARGE SCALE GENOMIC DNA]</scope>
    <source>
        <strain evidence="2 3">RO10H11247</strain>
    </source>
</reference>
<evidence type="ECO:0000313" key="2">
    <source>
        <dbReference type="EMBL" id="KNZ54376.1"/>
    </source>
</evidence>
<gene>
    <name evidence="2" type="ORF">VP01_2962g6</name>
</gene>
<evidence type="ECO:0000256" key="1">
    <source>
        <dbReference type="SAM" id="MobiDB-lite"/>
    </source>
</evidence>
<proteinExistence type="predicted"/>
<feature type="region of interest" description="Disordered" evidence="1">
    <location>
        <begin position="67"/>
        <end position="94"/>
    </location>
</feature>
<keyword evidence="3" id="KW-1185">Reference proteome</keyword>
<protein>
    <submittedName>
        <fullName evidence="2">Uncharacterized protein</fullName>
    </submittedName>
</protein>
<dbReference type="AlphaFoldDB" id="A0A0L6V0V1"/>
<dbReference type="VEuPathDB" id="FungiDB:VP01_2962g6"/>
<organism evidence="2 3">
    <name type="scientific">Puccinia sorghi</name>
    <dbReference type="NCBI Taxonomy" id="27349"/>
    <lineage>
        <taxon>Eukaryota</taxon>
        <taxon>Fungi</taxon>
        <taxon>Dikarya</taxon>
        <taxon>Basidiomycota</taxon>
        <taxon>Pucciniomycotina</taxon>
        <taxon>Pucciniomycetes</taxon>
        <taxon>Pucciniales</taxon>
        <taxon>Pucciniaceae</taxon>
        <taxon>Puccinia</taxon>
    </lineage>
</organism>
<sequence length="94" mass="9978">MTSKEHSQQQHDGGRPVPTNDFHILPIDEGNKKADECTPQILVGENKDGAAVTTLPGPALVSDQLAAQPVKSSTDLDQRTAALNAQPDPHKSSN</sequence>